<keyword evidence="1" id="KW-0175">Coiled coil</keyword>
<feature type="coiled-coil region" evidence="1">
    <location>
        <begin position="199"/>
        <end position="249"/>
    </location>
</feature>
<organism evidence="2 3">
    <name type="scientific">Streptomyces seoulensis</name>
    <dbReference type="NCBI Taxonomy" id="73044"/>
    <lineage>
        <taxon>Bacteria</taxon>
        <taxon>Bacillati</taxon>
        <taxon>Actinomycetota</taxon>
        <taxon>Actinomycetes</taxon>
        <taxon>Kitasatosporales</taxon>
        <taxon>Streptomycetaceae</taxon>
        <taxon>Streptomyces</taxon>
    </lineage>
</organism>
<dbReference type="AlphaFoldDB" id="A0A4P6U1E7"/>
<evidence type="ECO:0000313" key="3">
    <source>
        <dbReference type="Proteomes" id="UP000292547"/>
    </source>
</evidence>
<gene>
    <name evidence="2" type="ORF">D0Z67_22795</name>
</gene>
<keyword evidence="3" id="KW-1185">Reference proteome</keyword>
<dbReference type="OrthoDB" id="4328047at2"/>
<evidence type="ECO:0000313" key="2">
    <source>
        <dbReference type="EMBL" id="QBJ92831.1"/>
    </source>
</evidence>
<sequence>MAYVIVVLLAAALAGWAVHVRARKFPGSLALAVLPRHAEDRRPLAQARANVRSLEQIARSEESDARAEVARQEQKREEELRAAARRVAALEKPGRGKRLDALGELTLYEHVLVKRTANGATRTLHLADRRVRIDSGDSAYYLYVLEADGTPERTKYPRSTGEGEKATGFTEDRVRDFADAVQSAVARENTFRATLPEQLKQAQHDRELLEQDTEAVDRARERHAEVRARHKDNARLAEARTELDAARTEWRRHTGRMPPP</sequence>
<protein>
    <submittedName>
        <fullName evidence="2">Uncharacterized protein</fullName>
    </submittedName>
</protein>
<name>A0A4P6U1E7_STRSO</name>
<evidence type="ECO:0000256" key="1">
    <source>
        <dbReference type="SAM" id="Coils"/>
    </source>
</evidence>
<dbReference type="GeneID" id="300101740"/>
<proteinExistence type="predicted"/>
<dbReference type="RefSeq" id="WP_031181600.1">
    <property type="nucleotide sequence ID" value="NZ_CP032229.1"/>
</dbReference>
<accession>A0A4P6U1E7</accession>
<dbReference type="KEGG" id="sseo:D0Z67_22795"/>
<feature type="coiled-coil region" evidence="1">
    <location>
        <begin position="44"/>
        <end position="82"/>
    </location>
</feature>
<dbReference type="Proteomes" id="UP000292547">
    <property type="component" value="Chromosome"/>
</dbReference>
<reference evidence="2 3" key="1">
    <citation type="submission" date="2018-08" db="EMBL/GenBank/DDBJ databases">
        <title>The complete genome sequence of Streptomyces seoulensis, a pioneer strain for nickel superoxide dismutase discovery.</title>
        <authorList>
            <person name="Shin J."/>
            <person name="Lee J.-S."/>
            <person name="Lee E.-J."/>
            <person name="Youn H.-D."/>
        </authorList>
    </citation>
    <scope>NUCLEOTIDE SEQUENCE [LARGE SCALE GENOMIC DNA]</scope>
    <source>
        <strain evidence="2 3">KCTC 9819</strain>
    </source>
</reference>
<dbReference type="EMBL" id="CP032229">
    <property type="protein sequence ID" value="QBJ92831.1"/>
    <property type="molecule type" value="Genomic_DNA"/>
</dbReference>